<keyword evidence="3" id="KW-1185">Reference proteome</keyword>
<dbReference type="SUPFAM" id="SSF49562">
    <property type="entry name" value="C2 domain (Calcium/lipid-binding domain, CaLB)"/>
    <property type="match status" value="1"/>
</dbReference>
<dbReference type="EMBL" id="JAAIUW010000005">
    <property type="protein sequence ID" value="KAF7830984.1"/>
    <property type="molecule type" value="Genomic_DNA"/>
</dbReference>
<dbReference type="PANTHER" id="PTHR38365:SF1">
    <property type="entry name" value="C2 DOMAIN-CONTAINING PROTEIN"/>
    <property type="match status" value="1"/>
</dbReference>
<proteinExistence type="predicted"/>
<accession>A0A834U4F6</accession>
<dbReference type="PANTHER" id="PTHR38365">
    <property type="entry name" value="C2 DOMAIN-CONTAINING PROTEIN-RELATED"/>
    <property type="match status" value="1"/>
</dbReference>
<evidence type="ECO:0000313" key="3">
    <source>
        <dbReference type="Proteomes" id="UP000634136"/>
    </source>
</evidence>
<feature type="compositionally biased region" description="Polar residues" evidence="1">
    <location>
        <begin position="1"/>
        <end position="11"/>
    </location>
</feature>
<reference evidence="2" key="1">
    <citation type="submission" date="2020-09" db="EMBL/GenBank/DDBJ databases">
        <title>Genome-Enabled Discovery of Anthraquinone Biosynthesis in Senna tora.</title>
        <authorList>
            <person name="Kang S.-H."/>
            <person name="Pandey R.P."/>
            <person name="Lee C.-M."/>
            <person name="Sim J.-S."/>
            <person name="Jeong J.-T."/>
            <person name="Choi B.-S."/>
            <person name="Jung M."/>
            <person name="Ginzburg D."/>
            <person name="Zhao K."/>
            <person name="Won S.Y."/>
            <person name="Oh T.-J."/>
            <person name="Yu Y."/>
            <person name="Kim N.-H."/>
            <person name="Lee O.R."/>
            <person name="Lee T.-H."/>
            <person name="Bashyal P."/>
            <person name="Kim T.-S."/>
            <person name="Lee W.-H."/>
            <person name="Kawkins C."/>
            <person name="Kim C.-K."/>
            <person name="Kim J.S."/>
            <person name="Ahn B.O."/>
            <person name="Rhee S.Y."/>
            <person name="Sohng J.K."/>
        </authorList>
    </citation>
    <scope>NUCLEOTIDE SEQUENCE</scope>
    <source>
        <tissue evidence="2">Leaf</tissue>
    </source>
</reference>
<comment type="caution">
    <text evidence="2">The sequence shown here is derived from an EMBL/GenBank/DDBJ whole genome shotgun (WGS) entry which is preliminary data.</text>
</comment>
<feature type="region of interest" description="Disordered" evidence="1">
    <location>
        <begin position="1"/>
        <end position="20"/>
    </location>
</feature>
<name>A0A834U4F6_9FABA</name>
<sequence>METFEEVQSPNHETEELTRMKNKKRLIVDDGDRDGGDHPTALFINIRYAEGIDNPINTTGRHYCVLYWLNPIHEFRTRVVHTLLNPSWNEVDVIPLPIRNHTHDYSGFLNLEILRFGSPTDPGPSSGVSIAGRARVPLPKEPFCEIVGRFGLVRPDAQGHKAEAGHIVLSMELTNRDNPGGMDG</sequence>
<dbReference type="AlphaFoldDB" id="A0A834U4F6"/>
<organism evidence="2 3">
    <name type="scientific">Senna tora</name>
    <dbReference type="NCBI Taxonomy" id="362788"/>
    <lineage>
        <taxon>Eukaryota</taxon>
        <taxon>Viridiplantae</taxon>
        <taxon>Streptophyta</taxon>
        <taxon>Embryophyta</taxon>
        <taxon>Tracheophyta</taxon>
        <taxon>Spermatophyta</taxon>
        <taxon>Magnoliopsida</taxon>
        <taxon>eudicotyledons</taxon>
        <taxon>Gunneridae</taxon>
        <taxon>Pentapetalae</taxon>
        <taxon>rosids</taxon>
        <taxon>fabids</taxon>
        <taxon>Fabales</taxon>
        <taxon>Fabaceae</taxon>
        <taxon>Caesalpinioideae</taxon>
        <taxon>Cassia clade</taxon>
        <taxon>Senna</taxon>
    </lineage>
</organism>
<dbReference type="OrthoDB" id="1039460at2759"/>
<dbReference type="InterPro" id="IPR035892">
    <property type="entry name" value="C2_domain_sf"/>
</dbReference>
<dbReference type="Proteomes" id="UP000634136">
    <property type="component" value="Unassembled WGS sequence"/>
</dbReference>
<protein>
    <submittedName>
        <fullName evidence="2">Putative C2 domain-containing protein</fullName>
    </submittedName>
</protein>
<evidence type="ECO:0000313" key="2">
    <source>
        <dbReference type="EMBL" id="KAF7830984.1"/>
    </source>
</evidence>
<gene>
    <name evidence="2" type="ORF">G2W53_013317</name>
</gene>
<evidence type="ECO:0000256" key="1">
    <source>
        <dbReference type="SAM" id="MobiDB-lite"/>
    </source>
</evidence>